<reference evidence="4" key="2">
    <citation type="submission" date="2013-04" db="EMBL/GenBank/DDBJ databases">
        <title>Bisphenol A degrading Sphingobium sp. strain BiD32.</title>
        <authorList>
            <person name="Nielsen J.L."/>
            <person name="Zhou N.A."/>
            <person name="Kjeldal H."/>
        </authorList>
    </citation>
    <scope>NUCLEOTIDE SEQUENCE [LARGE SCALE GENOMIC DNA]</scope>
    <source>
        <strain evidence="4">BiD32</strain>
    </source>
</reference>
<evidence type="ECO:0000313" key="4">
    <source>
        <dbReference type="Proteomes" id="UP000013201"/>
    </source>
</evidence>
<accession>N1MSA1</accession>
<dbReference type="EMBL" id="CAVK010000247">
    <property type="protein sequence ID" value="CCW20075.1"/>
    <property type="molecule type" value="Genomic_DNA"/>
</dbReference>
<name>N1MSA1_9SPHN</name>
<feature type="transmembrane region" description="Helical" evidence="1">
    <location>
        <begin position="6"/>
        <end position="33"/>
    </location>
</feature>
<evidence type="ECO:0000313" key="3">
    <source>
        <dbReference type="EMBL" id="CCW20075.1"/>
    </source>
</evidence>
<keyword evidence="1" id="KW-0812">Transmembrane</keyword>
<dbReference type="NCBIfam" id="NF047864">
    <property type="entry name" value="CBU_0592_membra"/>
    <property type="match status" value="1"/>
</dbReference>
<dbReference type="OrthoDB" id="3256397at2"/>
<dbReference type="AlphaFoldDB" id="N1MSA1"/>
<feature type="transmembrane region" description="Helical" evidence="1">
    <location>
        <begin position="70"/>
        <end position="89"/>
    </location>
</feature>
<keyword evidence="1" id="KW-0472">Membrane</keyword>
<organism evidence="3 4">
    <name type="scientific">Sphingobium indicum BiD32</name>
    <dbReference type="NCBI Taxonomy" id="1301087"/>
    <lineage>
        <taxon>Bacteria</taxon>
        <taxon>Pseudomonadati</taxon>
        <taxon>Pseudomonadota</taxon>
        <taxon>Alphaproteobacteria</taxon>
        <taxon>Sphingomonadales</taxon>
        <taxon>Sphingomonadaceae</taxon>
        <taxon>Sphingobium</taxon>
    </lineage>
</organism>
<keyword evidence="1" id="KW-1133">Transmembrane helix</keyword>
<reference evidence="3 4" key="1">
    <citation type="submission" date="2013-03" db="EMBL/GenBank/DDBJ databases">
        <authorList>
            <person name="Le V."/>
        </authorList>
    </citation>
    <scope>NUCLEOTIDE SEQUENCE [LARGE SCALE GENOMIC DNA]</scope>
    <source>
        <strain evidence="3 4">BiD32</strain>
    </source>
</reference>
<keyword evidence="4" id="KW-1185">Reference proteome</keyword>
<comment type="caution">
    <text evidence="3">The sequence shown here is derived from an EMBL/GenBank/DDBJ whole genome shotgun (WGS) entry which is preliminary data.</text>
</comment>
<dbReference type="Proteomes" id="UP000013201">
    <property type="component" value="Unassembled WGS sequence"/>
</dbReference>
<dbReference type="InterPro" id="IPR058058">
    <property type="entry name" value="CBU_0592-like"/>
</dbReference>
<dbReference type="Pfam" id="PF26604">
    <property type="entry name" value="CBU_0592"/>
    <property type="match status" value="1"/>
</dbReference>
<evidence type="ECO:0000256" key="1">
    <source>
        <dbReference type="SAM" id="Phobius"/>
    </source>
</evidence>
<gene>
    <name evidence="3" type="ORF">EBBID32_44460</name>
</gene>
<dbReference type="RefSeq" id="WP_006967208.1">
    <property type="nucleotide sequence ID" value="NZ_CAVK010000247.1"/>
</dbReference>
<sequence length="96" mass="10195">MEGAFFLAGGLPLALFVEVIGWTGALLVLAAYLGVSSGRLTGGSWAFQGMNALGAAFFVLNTWWHGAIPSMVLNIIWSGIGFVALWRIARRKVSPA</sequence>
<feature type="domain" description="CBU-0592-like" evidence="2">
    <location>
        <begin position="18"/>
        <end position="92"/>
    </location>
</feature>
<protein>
    <recommendedName>
        <fullName evidence="2">CBU-0592-like domain-containing protein</fullName>
    </recommendedName>
</protein>
<evidence type="ECO:0000259" key="2">
    <source>
        <dbReference type="Pfam" id="PF26604"/>
    </source>
</evidence>
<proteinExistence type="predicted"/>